<feature type="compositionally biased region" description="Low complexity" evidence="1">
    <location>
        <begin position="465"/>
        <end position="486"/>
    </location>
</feature>
<feature type="region of interest" description="Disordered" evidence="1">
    <location>
        <begin position="457"/>
        <end position="488"/>
    </location>
</feature>
<name>B7K125_RIPO1</name>
<keyword evidence="2" id="KW-0732">Signal</keyword>
<proteinExistence type="predicted"/>
<keyword evidence="4" id="KW-1185">Reference proteome</keyword>
<reference evidence="4" key="1">
    <citation type="journal article" date="2011" name="MBio">
        <title>Novel metabolic attributes of the genus Cyanothece, comprising a group of unicellular nitrogen-fixing Cyanobacteria.</title>
        <authorList>
            <person name="Bandyopadhyay A."/>
            <person name="Elvitigala T."/>
            <person name="Welsh E."/>
            <person name="Stockel J."/>
            <person name="Liberton M."/>
            <person name="Min H."/>
            <person name="Sherman L.A."/>
            <person name="Pakrasi H.B."/>
        </authorList>
    </citation>
    <scope>NUCLEOTIDE SEQUENCE [LARGE SCALE GENOMIC DNA]</scope>
    <source>
        <strain evidence="4">PCC 8801</strain>
    </source>
</reference>
<gene>
    <name evidence="3" type="ordered locus">PCC8801_1092</name>
</gene>
<evidence type="ECO:0000313" key="4">
    <source>
        <dbReference type="Proteomes" id="UP000008204"/>
    </source>
</evidence>
<evidence type="ECO:0008006" key="5">
    <source>
        <dbReference type="Google" id="ProtNLM"/>
    </source>
</evidence>
<protein>
    <recommendedName>
        <fullName evidence="5">PEP-CTERM protein-sorting domain-containing protein</fullName>
    </recommendedName>
</protein>
<feature type="chain" id="PRO_5002855896" description="PEP-CTERM protein-sorting domain-containing protein" evidence="2">
    <location>
        <begin position="30"/>
        <end position="510"/>
    </location>
</feature>
<dbReference type="EMBL" id="CP001287">
    <property type="protein sequence ID" value="ACK65166.1"/>
    <property type="molecule type" value="Genomic_DNA"/>
</dbReference>
<feature type="signal peptide" evidence="2">
    <location>
        <begin position="1"/>
        <end position="29"/>
    </location>
</feature>
<dbReference type="HOGENOM" id="CLU_543725_0_0_3"/>
<dbReference type="Proteomes" id="UP000008204">
    <property type="component" value="Chromosome"/>
</dbReference>
<organism evidence="3 4">
    <name type="scientific">Rippkaea orientalis (strain PCC 8801 / RF-1)</name>
    <name type="common">Cyanothece sp. (strain PCC 8801)</name>
    <dbReference type="NCBI Taxonomy" id="41431"/>
    <lineage>
        <taxon>Bacteria</taxon>
        <taxon>Bacillati</taxon>
        <taxon>Cyanobacteriota</taxon>
        <taxon>Cyanophyceae</taxon>
        <taxon>Oscillatoriophycideae</taxon>
        <taxon>Chroococcales</taxon>
        <taxon>Aphanothecaceae</taxon>
        <taxon>Rippkaea</taxon>
        <taxon>Rippkaea orientalis</taxon>
    </lineage>
</organism>
<dbReference type="eggNOG" id="ENOG5030Q52">
    <property type="taxonomic scope" value="Bacteria"/>
</dbReference>
<evidence type="ECO:0000313" key="3">
    <source>
        <dbReference type="EMBL" id="ACK65166.1"/>
    </source>
</evidence>
<evidence type="ECO:0000256" key="1">
    <source>
        <dbReference type="SAM" id="MobiDB-lite"/>
    </source>
</evidence>
<evidence type="ECO:0000256" key="2">
    <source>
        <dbReference type="SAM" id="SignalP"/>
    </source>
</evidence>
<accession>B7K125</accession>
<dbReference type="KEGG" id="cyp:PCC8801_1092"/>
<dbReference type="RefSeq" id="WP_012594441.1">
    <property type="nucleotide sequence ID" value="NC_011726.1"/>
</dbReference>
<sequence length="510" mass="53890">MKTLIPCLTLATASLTVGLLAFSSNSAQAATWTRTITAFEDNTSDTRSPNTNFGSSTFLSVGRSPTNTNSSNQSSWIGFDLQSIIDEVKAISDSAFITNVTAQLILTQTNTNTSNPNNPTGTRQSPNFTRVSFNAFQVTGEFSESQAINPSSPPATSSTLLFSGQIAQGNNIYQSATLNNTLSSLLTTLLTTNNLDPLNPQDSDFALTLRPTTSQNIPAFGIYPIDDFFSQNASNPASRPKIVLKYDVYAEATDVSGGVDVKTQVRGGGNNTWESAFLTVPPTGPDVIQSPQGQWTWTNGQYANFQLSCDPTTDIATFVLSNTTNFTNPQISYSGSSCDDGFDGLRIFSSAQYRANSVDPGASMEIIVDRVSSIGSPSFVNVSGLSAKATVPGVSQSQLVQDLAVFTNPISQGGLGFTQGADVVQGRIALSWPGNNPQTTIPSAESRLQIQMIPLTQVLPPSNPGVPNGSLPPSNSPGNNSPQSVPEPSSAISFLVLGALGIRLKSRKNP</sequence>
<dbReference type="AlphaFoldDB" id="B7K125"/>